<organism evidence="2 3">
    <name type="scientific">Phyllotreta striolata</name>
    <name type="common">Striped flea beetle</name>
    <name type="synonym">Crioceris striolata</name>
    <dbReference type="NCBI Taxonomy" id="444603"/>
    <lineage>
        <taxon>Eukaryota</taxon>
        <taxon>Metazoa</taxon>
        <taxon>Ecdysozoa</taxon>
        <taxon>Arthropoda</taxon>
        <taxon>Hexapoda</taxon>
        <taxon>Insecta</taxon>
        <taxon>Pterygota</taxon>
        <taxon>Neoptera</taxon>
        <taxon>Endopterygota</taxon>
        <taxon>Coleoptera</taxon>
        <taxon>Polyphaga</taxon>
        <taxon>Cucujiformia</taxon>
        <taxon>Chrysomeloidea</taxon>
        <taxon>Chrysomelidae</taxon>
        <taxon>Galerucinae</taxon>
        <taxon>Alticini</taxon>
        <taxon>Phyllotreta</taxon>
    </lineage>
</organism>
<keyword evidence="1" id="KW-0732">Signal</keyword>
<evidence type="ECO:0000313" key="3">
    <source>
        <dbReference type="Proteomes" id="UP001153712"/>
    </source>
</evidence>
<feature type="signal peptide" evidence="1">
    <location>
        <begin position="1"/>
        <end position="16"/>
    </location>
</feature>
<reference evidence="2" key="1">
    <citation type="submission" date="2022-01" db="EMBL/GenBank/DDBJ databases">
        <authorList>
            <person name="King R."/>
        </authorList>
    </citation>
    <scope>NUCLEOTIDE SEQUENCE</scope>
</reference>
<keyword evidence="3" id="KW-1185">Reference proteome</keyword>
<dbReference type="Proteomes" id="UP001153712">
    <property type="component" value="Chromosome 9"/>
</dbReference>
<evidence type="ECO:0000313" key="2">
    <source>
        <dbReference type="EMBL" id="CAG9864826.1"/>
    </source>
</evidence>
<dbReference type="AlphaFoldDB" id="A0A9N9TUA4"/>
<accession>A0A9N9TUA4</accession>
<dbReference type="EMBL" id="OU900102">
    <property type="protein sequence ID" value="CAG9864826.1"/>
    <property type="molecule type" value="Genomic_DNA"/>
</dbReference>
<feature type="chain" id="PRO_5040242025" description="Neuropeptide-like 4" evidence="1">
    <location>
        <begin position="17"/>
        <end position="83"/>
    </location>
</feature>
<protein>
    <recommendedName>
        <fullName evidence="4">Neuropeptide-like 4</fullName>
    </recommendedName>
</protein>
<name>A0A9N9TUA4_PHYSR</name>
<gene>
    <name evidence="2" type="ORF">PHYEVI_LOCUS11076</name>
</gene>
<sequence length="83" mass="8852">MFKICLVAAVLAVVGSTPIPEANPIARAVPAPKALPKPDYYAYAAPLVAAPYAYASAYSTPLAYSSYAYPYSYYSYSAPYVVV</sequence>
<evidence type="ECO:0008006" key="4">
    <source>
        <dbReference type="Google" id="ProtNLM"/>
    </source>
</evidence>
<evidence type="ECO:0000256" key="1">
    <source>
        <dbReference type="SAM" id="SignalP"/>
    </source>
</evidence>
<proteinExistence type="predicted"/>